<comment type="caution">
    <text evidence="2">The sequence shown here is derived from an EMBL/GenBank/DDBJ whole genome shotgun (WGS) entry which is preliminary data.</text>
</comment>
<dbReference type="Proteomes" id="UP000735302">
    <property type="component" value="Unassembled WGS sequence"/>
</dbReference>
<name>A0AAV3ZL09_9GAST</name>
<protein>
    <submittedName>
        <fullName evidence="2">Protein jumonji</fullName>
    </submittedName>
</protein>
<accession>A0AAV3ZL09</accession>
<feature type="region of interest" description="Disordered" evidence="1">
    <location>
        <begin position="1341"/>
        <end position="1393"/>
    </location>
</feature>
<feature type="region of interest" description="Disordered" evidence="1">
    <location>
        <begin position="451"/>
        <end position="509"/>
    </location>
</feature>
<feature type="compositionally biased region" description="Polar residues" evidence="1">
    <location>
        <begin position="278"/>
        <end position="287"/>
    </location>
</feature>
<feature type="compositionally biased region" description="Basic and acidic residues" evidence="1">
    <location>
        <begin position="1357"/>
        <end position="1374"/>
    </location>
</feature>
<reference evidence="2 3" key="1">
    <citation type="journal article" date="2021" name="Elife">
        <title>Chloroplast acquisition without the gene transfer in kleptoplastic sea slugs, Plakobranchus ocellatus.</title>
        <authorList>
            <person name="Maeda T."/>
            <person name="Takahashi S."/>
            <person name="Yoshida T."/>
            <person name="Shimamura S."/>
            <person name="Takaki Y."/>
            <person name="Nagai Y."/>
            <person name="Toyoda A."/>
            <person name="Suzuki Y."/>
            <person name="Arimoto A."/>
            <person name="Ishii H."/>
            <person name="Satoh N."/>
            <person name="Nishiyama T."/>
            <person name="Hasebe M."/>
            <person name="Maruyama T."/>
            <person name="Minagawa J."/>
            <person name="Obokata J."/>
            <person name="Shigenobu S."/>
        </authorList>
    </citation>
    <scope>NUCLEOTIDE SEQUENCE [LARGE SCALE GENOMIC DNA]</scope>
</reference>
<evidence type="ECO:0000313" key="2">
    <source>
        <dbReference type="EMBL" id="GFN95941.1"/>
    </source>
</evidence>
<proteinExistence type="predicted"/>
<dbReference type="EMBL" id="BLXT01002595">
    <property type="protein sequence ID" value="GFN95941.1"/>
    <property type="molecule type" value="Genomic_DNA"/>
</dbReference>
<feature type="compositionally biased region" description="Polar residues" evidence="1">
    <location>
        <begin position="362"/>
        <end position="384"/>
    </location>
</feature>
<gene>
    <name evidence="2" type="ORF">PoB_002244700</name>
</gene>
<keyword evidence="3" id="KW-1185">Reference proteome</keyword>
<feature type="compositionally biased region" description="Low complexity" evidence="1">
    <location>
        <begin position="65"/>
        <end position="114"/>
    </location>
</feature>
<feature type="region of interest" description="Disordered" evidence="1">
    <location>
        <begin position="57"/>
        <end position="219"/>
    </location>
</feature>
<feature type="compositionally biased region" description="Basic residues" evidence="1">
    <location>
        <begin position="978"/>
        <end position="993"/>
    </location>
</feature>
<feature type="region of interest" description="Disordered" evidence="1">
    <location>
        <begin position="1046"/>
        <end position="1067"/>
    </location>
</feature>
<sequence>MVGRRNTLLVTKRSLRNADSAAGKRPKRILPAKLMDETVGMSRQEEQELNKALYASLQENRRSKSMPSLLSESSDKASNNNNSHSNTSSSSSRSISTTSSRRSLPHGSKSSKLGLGRRRSLRTAVTSPLRPFQLSFPSSSAHKRVKTGHTLSSQKSSTSHLSSISVDESSQDSVRSSSSSVNGSKRKIHAQRKFAQGCSLPGTPSSTPAKLTTPPVKKISSRIPKTEDFLTFLCLRGTSILPPHLDFFNYSREELPSRDEGARPASAGKVKRRREGTPDSSSTSSGANDEVAEAAEAAEGVSTPSLASKCGGGSSLLAKRSAARASAGTPETARGIVSLRQGLQRKVSSSCSSRSSSPRFHVTSTSPYFSPCRVQQQTPSTSAGTVLINPVYRNPLPPPRNHRPKFYFTPEKSPSPSKASGVRPGEFTPPSLQYGSPYFGSVRNFSPLVCRPSTSKSASPGSMPVARHDLSSSSSSTYPSSSRSSWSSVATDGTPRRYRQGTLPLSRDDAGKVTPVCTTSTLFPREFSVSKRNKVPNIHFSPSFSHSFSSAVSSISSLQLPSSSDVSSLSDLSPISVTSFSTACLLNSPSAYNPAHHVNKPELPECSSSSELSLKNLQLSHLSAGKQLSPLHLPEISDPQRVSNCCLPVSNHHPPSLDLTENSCLGPQCVSPSYCHNSRNSVASDHRNLDCPSMHADPVACARSLVYRENCKNLPGCWSFGCKNNDNSNINRYCASNPNSKLVHVTIDNSLHGYNSSCLPNLSHLNSRMPASCLSYVSPSTSDECCLLPRQSSQYPYSHSHTACAFNVSHPRCEPKRKYCVSRMSVCKSCTCESPSLSGQGVSTRPEWESAAKNDCKKQKRVIEPSVQQKEKNKDQVIKFLTCESEPCDNNCKCNQFCSKVPADLSSGNESAGKLSESGADKTSLLSDTELDEGQFAEHDIKDYDFTIIDQGQCKKHTREKLKSIRIKRSDKNTVAKTRVKKKKHKKHRRKRRRIKQADFTIPKLTIRISKKQKVFSCQESNESSEPQKKRQSNFQQEFLKMLEVRKGPKDGQPPHRDMDCPENFYHPISEASDEGWSSYLLSDYKGCVSESEMFVSRDASPVDHLQDSNITDEFHPSHIERENKDGDGKVALSQHGNLLADSHGREIPFGQSISKNVHVRNTLASAHRVPGPGGKIHPDSDCSAVGEEEISSAISRFKKRAKFRKAYSKFNTQDLVLSDTATVKKTDFGTDEPQLNVMALEDKTFCAKKELFTPWSEDVIDLCDEDETSNNLKRRPFSNDQIDKAVVESTLSPDRITTSDTEKMSPCPKGKSNKLIESVEKDCEKRWHCKKADCKLALPRKTQRRHKVARGQASGDTKKRRDKSQGFRERELIRPGQTKTLKKSEGRKRFGAKAHQRWPMFRFGKNPQSGCKKDHVVSAQTKSFQADENDADNKLFVDTKLVDNISIESICEETEEGQCSKRSRNLSYLETRNCALGKNFLCGNDTGEQKLSEEPELARKAVHEEASYFEKGKSLVINRILDWASTALYEIAGPCSYLEDHSKRKYEPFNAVKTNRISSKCPQPHNSKVYRLKMRGKVGRRVSNLYPTKINSDRKPPHKSFTCSVKGLKMRRKNFKSVNKSHCQNFAGEMATKSSNTDCDRYSSGVGINIQTSPQKLLECDSEKAVSLAQSNIKTISCPSAFSADKLTKTFSHPAALSGDILTKTISHPAAFSTDNSTMTISHPAALSADNSTKTISHPAAFSADNSIKTISHPAALSADNSTKTISHPAAFSADSSTNITEHFRVGEKEAQVTVGEKINGSYFIIGDSDDEDQVFERSDAPAKHCRKVDLEVQKNSLGQCSKNHIVTLAVLGKKNLAQPTLSGSFQINDTSTTERSELKLSGEESGFHTLQNVRFEGLATNSSVDNKRCSRPKESVVTNYQYFSPLNQDLPDSTGAIDLSLGKHKRAFKMHRKNYLDLQSCGNVPNKKSKEFGKEVVGKSDFKSLNNDVLDRVMTSNAEEEKSNLEAHAIDYSRQCLPTQYEKTSEQIGAKVGSPEAKFSIVGCKEYTTDNNVRQKNELTANHVSFKDESSNCIVFQKVDESKMKEEESKIGRVEGYSSFEETSLLNKKVILNDSVQDMIHEVCSFTRKTFSGVALNRLSCLDEQKASSNFHNGGKWPVCSSKHTQHGNMSLATAAHANVSDNPVTYDEDVIEVSGENGQANTEIALHSFGSLNTGQGFLVVDGRLEKCRILNKGQHSPEKTHSVGFNELQRKNSVTDQTIGALTNCSQHLDVPDQEDGNESPNSIVQADPAYFTFGQRQSTHSERISSPSNFVSSKELNLHFQPVHFKDDMKDSLALDTCRRQIPESTVTGFAPLNQTRPQLQRSIYLEAKDKQHKKLKIEAHGSPSTNVKIVQSQLYPSESSL</sequence>
<feature type="region of interest" description="Disordered" evidence="1">
    <location>
        <begin position="254"/>
        <end position="312"/>
    </location>
</feature>
<evidence type="ECO:0000256" key="1">
    <source>
        <dbReference type="SAM" id="MobiDB-lite"/>
    </source>
</evidence>
<organism evidence="2 3">
    <name type="scientific">Plakobranchus ocellatus</name>
    <dbReference type="NCBI Taxonomy" id="259542"/>
    <lineage>
        <taxon>Eukaryota</taxon>
        <taxon>Metazoa</taxon>
        <taxon>Spiralia</taxon>
        <taxon>Lophotrochozoa</taxon>
        <taxon>Mollusca</taxon>
        <taxon>Gastropoda</taxon>
        <taxon>Heterobranchia</taxon>
        <taxon>Euthyneura</taxon>
        <taxon>Panpulmonata</taxon>
        <taxon>Sacoglossa</taxon>
        <taxon>Placobranchoidea</taxon>
        <taxon>Plakobranchidae</taxon>
        <taxon>Plakobranchus</taxon>
    </lineage>
</organism>
<feature type="region of interest" description="Disordered" evidence="1">
    <location>
        <begin position="974"/>
        <end position="993"/>
    </location>
</feature>
<feature type="compositionally biased region" description="Low complexity" evidence="1">
    <location>
        <begin position="348"/>
        <end position="357"/>
    </location>
</feature>
<evidence type="ECO:0000313" key="3">
    <source>
        <dbReference type="Proteomes" id="UP000735302"/>
    </source>
</evidence>
<feature type="compositionally biased region" description="Low complexity" evidence="1">
    <location>
        <begin position="152"/>
        <end position="183"/>
    </location>
</feature>
<feature type="region of interest" description="Disordered" evidence="1">
    <location>
        <begin position="347"/>
        <end position="429"/>
    </location>
</feature>
<feature type="compositionally biased region" description="Low complexity" evidence="1">
    <location>
        <begin position="471"/>
        <end position="488"/>
    </location>
</feature>
<feature type="compositionally biased region" description="Basic and acidic residues" evidence="1">
    <location>
        <begin position="1046"/>
        <end position="1060"/>
    </location>
</feature>